<organism evidence="2 3">
    <name type="scientific">Dipteronia sinensis</name>
    <dbReference type="NCBI Taxonomy" id="43782"/>
    <lineage>
        <taxon>Eukaryota</taxon>
        <taxon>Viridiplantae</taxon>
        <taxon>Streptophyta</taxon>
        <taxon>Embryophyta</taxon>
        <taxon>Tracheophyta</taxon>
        <taxon>Spermatophyta</taxon>
        <taxon>Magnoliopsida</taxon>
        <taxon>eudicotyledons</taxon>
        <taxon>Gunneridae</taxon>
        <taxon>Pentapetalae</taxon>
        <taxon>rosids</taxon>
        <taxon>malvids</taxon>
        <taxon>Sapindales</taxon>
        <taxon>Sapindaceae</taxon>
        <taxon>Hippocastanoideae</taxon>
        <taxon>Acereae</taxon>
        <taxon>Dipteronia</taxon>
    </lineage>
</organism>
<keyword evidence="3" id="KW-1185">Reference proteome</keyword>
<feature type="region of interest" description="Disordered" evidence="1">
    <location>
        <begin position="1"/>
        <end position="58"/>
    </location>
</feature>
<reference evidence="2" key="1">
    <citation type="journal article" date="2023" name="Plant J.">
        <title>Genome sequences and population genomics provide insights into the demographic history, inbreeding, and mutation load of two 'living fossil' tree species of Dipteronia.</title>
        <authorList>
            <person name="Feng Y."/>
            <person name="Comes H.P."/>
            <person name="Chen J."/>
            <person name="Zhu S."/>
            <person name="Lu R."/>
            <person name="Zhang X."/>
            <person name="Li P."/>
            <person name="Qiu J."/>
            <person name="Olsen K.M."/>
            <person name="Qiu Y."/>
        </authorList>
    </citation>
    <scope>NUCLEOTIDE SEQUENCE</scope>
    <source>
        <strain evidence="2">NBL</strain>
    </source>
</reference>
<name>A0AAE0AD41_9ROSI</name>
<evidence type="ECO:0000313" key="3">
    <source>
        <dbReference type="Proteomes" id="UP001281410"/>
    </source>
</evidence>
<protein>
    <submittedName>
        <fullName evidence="2">Uncharacterized protein</fullName>
    </submittedName>
</protein>
<sequence>MADNRDGSQSPYDIGTPRGVNNSGPMNASIVGGRLPSVTPTSTGQAAITSVNAPPGISPDVFQQVQESLRRVIKDAARQGNNITTTVNLTSPYQLSTPMVAQDPKGHSEIMGVTPGVPRKTGKDRADYLGKGEHSQKGDEGISGRGRQDRYQTDSELEETRRDVEALERRQRPQDLLDHDSESPFVNNILQTQFPERFRMPQESDGNRRNSRSDKKFHGQYTNYTPLTNKQEEILVIIEDQKLVKYPPRQSTYARRDTTKYCRFHKEIGHDISKSYQLKDHIETLMREGHLKDLILKRTDDQQKDLFWDNQPMGNQEKK</sequence>
<gene>
    <name evidence="2" type="ORF">Dsin_016442</name>
</gene>
<dbReference type="EMBL" id="JANJYJ010000005">
    <property type="protein sequence ID" value="KAK3211736.1"/>
    <property type="molecule type" value="Genomic_DNA"/>
</dbReference>
<feature type="region of interest" description="Disordered" evidence="1">
    <location>
        <begin position="191"/>
        <end position="222"/>
    </location>
</feature>
<feature type="region of interest" description="Disordered" evidence="1">
    <location>
        <begin position="102"/>
        <end position="168"/>
    </location>
</feature>
<feature type="compositionally biased region" description="Basic and acidic residues" evidence="1">
    <location>
        <begin position="121"/>
        <end position="168"/>
    </location>
</feature>
<comment type="caution">
    <text evidence="2">The sequence shown here is derived from an EMBL/GenBank/DDBJ whole genome shotgun (WGS) entry which is preliminary data.</text>
</comment>
<dbReference type="Proteomes" id="UP001281410">
    <property type="component" value="Unassembled WGS sequence"/>
</dbReference>
<feature type="compositionally biased region" description="Polar residues" evidence="1">
    <location>
        <begin position="38"/>
        <end position="52"/>
    </location>
</feature>
<proteinExistence type="predicted"/>
<accession>A0AAE0AD41</accession>
<evidence type="ECO:0000256" key="1">
    <source>
        <dbReference type="SAM" id="MobiDB-lite"/>
    </source>
</evidence>
<dbReference type="AlphaFoldDB" id="A0AAE0AD41"/>
<feature type="compositionally biased region" description="Basic and acidic residues" evidence="1">
    <location>
        <begin position="196"/>
        <end position="217"/>
    </location>
</feature>
<evidence type="ECO:0000313" key="2">
    <source>
        <dbReference type="EMBL" id="KAK3211736.1"/>
    </source>
</evidence>